<evidence type="ECO:0000256" key="3">
    <source>
        <dbReference type="ARBA" id="ARBA00023034"/>
    </source>
</evidence>
<dbReference type="AlphaFoldDB" id="M8AIR9"/>
<dbReference type="SMART" id="SM00273">
    <property type="entry name" value="ENTH"/>
    <property type="match status" value="1"/>
</dbReference>
<dbReference type="Gene3D" id="1.25.40.90">
    <property type="match status" value="1"/>
</dbReference>
<dbReference type="GO" id="GO:0005543">
    <property type="term" value="F:phospholipid binding"/>
    <property type="evidence" value="ECO:0007669"/>
    <property type="project" value="TreeGrafter"/>
</dbReference>
<evidence type="ECO:0000256" key="1">
    <source>
        <dbReference type="ARBA" id="ARBA00004132"/>
    </source>
</evidence>
<accession>M8AIR9</accession>
<dbReference type="PANTHER" id="PTHR12276:SF116">
    <property type="entry name" value="ENTH_VHS FAMILY PROTEIN"/>
    <property type="match status" value="1"/>
</dbReference>
<comment type="subcellular location">
    <subcellularLocation>
        <location evidence="1">Cytoplasmic vesicle</location>
        <location evidence="1">Clathrin-coated vesicle</location>
    </subcellularLocation>
    <subcellularLocation>
        <location evidence="2">Golgi apparatus</location>
    </subcellularLocation>
</comment>
<dbReference type="EnsemblPlants" id="EMT04356">
    <property type="protein sequence ID" value="EMT04356"/>
    <property type="gene ID" value="F775_28627"/>
</dbReference>
<dbReference type="InterPro" id="IPR013809">
    <property type="entry name" value="ENTH"/>
</dbReference>
<evidence type="ECO:0000313" key="6">
    <source>
        <dbReference type="EnsemblPlants" id="EMT04356"/>
    </source>
</evidence>
<organism evidence="6">
    <name type="scientific">Aegilops tauschii</name>
    <name type="common">Tausch's goatgrass</name>
    <name type="synonym">Aegilops squarrosa</name>
    <dbReference type="NCBI Taxonomy" id="37682"/>
    <lineage>
        <taxon>Eukaryota</taxon>
        <taxon>Viridiplantae</taxon>
        <taxon>Streptophyta</taxon>
        <taxon>Embryophyta</taxon>
        <taxon>Tracheophyta</taxon>
        <taxon>Spermatophyta</taxon>
        <taxon>Magnoliopsida</taxon>
        <taxon>Liliopsida</taxon>
        <taxon>Poales</taxon>
        <taxon>Poaceae</taxon>
        <taxon>BOP clade</taxon>
        <taxon>Pooideae</taxon>
        <taxon>Triticodae</taxon>
        <taxon>Triticeae</taxon>
        <taxon>Triticinae</taxon>
        <taxon>Aegilops</taxon>
    </lineage>
</organism>
<dbReference type="SUPFAM" id="SSF48464">
    <property type="entry name" value="ENTH/VHS domain"/>
    <property type="match status" value="1"/>
</dbReference>
<dbReference type="GO" id="GO:0006897">
    <property type="term" value="P:endocytosis"/>
    <property type="evidence" value="ECO:0007669"/>
    <property type="project" value="TreeGrafter"/>
</dbReference>
<dbReference type="PROSITE" id="PS50942">
    <property type="entry name" value="ENTH"/>
    <property type="match status" value="1"/>
</dbReference>
<reference evidence="6" key="1">
    <citation type="submission" date="2015-06" db="UniProtKB">
        <authorList>
            <consortium name="EnsemblPlants"/>
        </authorList>
    </citation>
    <scope>IDENTIFICATION</scope>
</reference>
<sequence>MTEEATNGDASLPNAKTMSLIAREAFEIDEYLRISDILHTRLATFDRRQWREPYKALLLLEHLLTHGPRSVALEFQKDRDVIRQMATFQHIDERGFNWGLTVKGKSERVLKLLERGPFLEEERERARKVAREIKGFGSFNLSSGGGGARAAPHVYGRSHSRYEDRPWKEEDGEGEDKENLVSRPDPRSVCEEAAEERHHRHPFHGFGQQRQPEAMLLLGQ</sequence>
<evidence type="ECO:0000256" key="4">
    <source>
        <dbReference type="ARBA" id="ARBA00023329"/>
    </source>
</evidence>
<dbReference type="GO" id="GO:0005768">
    <property type="term" value="C:endosome"/>
    <property type="evidence" value="ECO:0007669"/>
    <property type="project" value="TreeGrafter"/>
</dbReference>
<proteinExistence type="predicted"/>
<dbReference type="GO" id="GO:0030276">
    <property type="term" value="F:clathrin binding"/>
    <property type="evidence" value="ECO:0007669"/>
    <property type="project" value="TreeGrafter"/>
</dbReference>
<dbReference type="PANTHER" id="PTHR12276">
    <property type="entry name" value="EPSIN/ENT-RELATED"/>
    <property type="match status" value="1"/>
</dbReference>
<feature type="compositionally biased region" description="Basic and acidic residues" evidence="5">
    <location>
        <begin position="177"/>
        <end position="190"/>
    </location>
</feature>
<dbReference type="InterPro" id="IPR008942">
    <property type="entry name" value="ENTH_VHS"/>
</dbReference>
<evidence type="ECO:0000256" key="2">
    <source>
        <dbReference type="ARBA" id="ARBA00004555"/>
    </source>
</evidence>
<feature type="compositionally biased region" description="Basic and acidic residues" evidence="5">
    <location>
        <begin position="160"/>
        <end position="169"/>
    </location>
</feature>
<dbReference type="CDD" id="cd03571">
    <property type="entry name" value="ENTH"/>
    <property type="match status" value="1"/>
</dbReference>
<dbReference type="Pfam" id="PF01417">
    <property type="entry name" value="ENTH"/>
    <property type="match status" value="1"/>
</dbReference>
<evidence type="ECO:0000256" key="5">
    <source>
        <dbReference type="SAM" id="MobiDB-lite"/>
    </source>
</evidence>
<dbReference type="GO" id="GO:0005886">
    <property type="term" value="C:plasma membrane"/>
    <property type="evidence" value="ECO:0007669"/>
    <property type="project" value="TreeGrafter"/>
</dbReference>
<dbReference type="GO" id="GO:0005794">
    <property type="term" value="C:Golgi apparatus"/>
    <property type="evidence" value="ECO:0007669"/>
    <property type="project" value="UniProtKB-SubCell"/>
</dbReference>
<dbReference type="GO" id="GO:0030125">
    <property type="term" value="C:clathrin vesicle coat"/>
    <property type="evidence" value="ECO:0007669"/>
    <property type="project" value="TreeGrafter"/>
</dbReference>
<keyword evidence="4" id="KW-0968">Cytoplasmic vesicle</keyword>
<feature type="region of interest" description="Disordered" evidence="5">
    <location>
        <begin position="141"/>
        <end position="220"/>
    </location>
</feature>
<protein>
    <submittedName>
        <fullName evidence="6">Uncharacterized protein</fullName>
    </submittedName>
</protein>
<name>M8AIR9_AEGTA</name>
<keyword evidence="3" id="KW-0333">Golgi apparatus</keyword>